<dbReference type="Proteomes" id="UP000093352">
    <property type="component" value="Unassembled WGS sequence"/>
</dbReference>
<gene>
    <name evidence="7" type="ORF">BBG48_007065</name>
    <name evidence="8" type="ORF">FL857_06845</name>
</gene>
<evidence type="ECO:0000313" key="8">
    <source>
        <dbReference type="EMBL" id="TRW25520.1"/>
    </source>
</evidence>
<dbReference type="Gene3D" id="3.40.50.720">
    <property type="entry name" value="NAD(P)-binding Rossmann-like Domain"/>
    <property type="match status" value="1"/>
</dbReference>
<evidence type="ECO:0000313" key="9">
    <source>
        <dbReference type="Proteomes" id="UP000093352"/>
    </source>
</evidence>
<dbReference type="SUPFAM" id="SSF50129">
    <property type="entry name" value="GroES-like"/>
    <property type="match status" value="1"/>
</dbReference>
<dbReference type="PROSITE" id="PS00059">
    <property type="entry name" value="ADH_ZINC"/>
    <property type="match status" value="1"/>
</dbReference>
<evidence type="ECO:0000313" key="7">
    <source>
        <dbReference type="EMBL" id="RDY21031.1"/>
    </source>
</evidence>
<evidence type="ECO:0000256" key="2">
    <source>
        <dbReference type="ARBA" id="ARBA00022833"/>
    </source>
</evidence>
<organism evidence="7 9">
    <name type="scientific">Criibacterium bergeronii</name>
    <dbReference type="NCBI Taxonomy" id="1871336"/>
    <lineage>
        <taxon>Bacteria</taxon>
        <taxon>Bacillati</taxon>
        <taxon>Bacillota</taxon>
        <taxon>Clostridia</taxon>
        <taxon>Peptostreptococcales</taxon>
        <taxon>Filifactoraceae</taxon>
        <taxon>Criibacterium</taxon>
    </lineage>
</organism>
<dbReference type="Pfam" id="PF08240">
    <property type="entry name" value="ADH_N"/>
    <property type="match status" value="1"/>
</dbReference>
<evidence type="ECO:0000256" key="4">
    <source>
        <dbReference type="RuleBase" id="RU361277"/>
    </source>
</evidence>
<comment type="cofactor">
    <cofactor evidence="4">
        <name>Zn(2+)</name>
        <dbReference type="ChEBI" id="CHEBI:29105"/>
    </cofactor>
</comment>
<dbReference type="AlphaFoldDB" id="A0A371IKN2"/>
<dbReference type="InterPro" id="IPR011032">
    <property type="entry name" value="GroES-like_sf"/>
</dbReference>
<dbReference type="EMBL" id="MBEW02000014">
    <property type="protein sequence ID" value="RDY21031.1"/>
    <property type="molecule type" value="Genomic_DNA"/>
</dbReference>
<evidence type="ECO:0000256" key="3">
    <source>
        <dbReference type="ARBA" id="ARBA00023002"/>
    </source>
</evidence>
<reference evidence="7 9" key="1">
    <citation type="journal article" date="2016" name="Genome Announc.">
        <title>Draft Genome Sequence of Criibacterium bergeronii gen. nov., sp. nov., Strain CCRI-22567T, Isolated from a Vaginal Sample from a Woman with Bacterial Vaginosis.</title>
        <authorList>
            <person name="Maheux A.F."/>
            <person name="Berube E."/>
            <person name="Boudreau D.K."/>
            <person name="Raymond F."/>
            <person name="Corbeil J."/>
            <person name="Roy P.H."/>
            <person name="Boissinot M."/>
            <person name="Omar R.F."/>
        </authorList>
    </citation>
    <scope>NUCLEOTIDE SEQUENCE [LARGE SCALE GENOMIC DNA]</scope>
    <source>
        <strain evidence="7 9">CCRI-22567</strain>
    </source>
</reference>
<keyword evidence="3" id="KW-0560">Oxidoreductase</keyword>
<evidence type="ECO:0000259" key="5">
    <source>
        <dbReference type="Pfam" id="PF00107"/>
    </source>
</evidence>
<name>A0A371IKN2_9FIRM</name>
<protein>
    <submittedName>
        <fullName evidence="7">Galactitol-1-phosphate 5-dehydrogenase</fullName>
    </submittedName>
</protein>
<dbReference type="Gene3D" id="3.90.180.10">
    <property type="entry name" value="Medium-chain alcohol dehydrogenases, catalytic domain"/>
    <property type="match status" value="1"/>
</dbReference>
<reference evidence="7" key="2">
    <citation type="submission" date="2018-07" db="EMBL/GenBank/DDBJ databases">
        <authorList>
            <person name="Quirk P.G."/>
            <person name="Krulwich T.A."/>
        </authorList>
    </citation>
    <scope>NUCLEOTIDE SEQUENCE</scope>
    <source>
        <strain evidence="7">CCRI-22567</strain>
    </source>
</reference>
<keyword evidence="2 4" id="KW-0862">Zinc</keyword>
<dbReference type="SUPFAM" id="SSF51735">
    <property type="entry name" value="NAD(P)-binding Rossmann-fold domains"/>
    <property type="match status" value="1"/>
</dbReference>
<keyword evidence="1 4" id="KW-0479">Metal-binding</keyword>
<evidence type="ECO:0000256" key="1">
    <source>
        <dbReference type="ARBA" id="ARBA00022723"/>
    </source>
</evidence>
<dbReference type="InterPro" id="IPR013149">
    <property type="entry name" value="ADH-like_C"/>
</dbReference>
<keyword evidence="9" id="KW-1185">Reference proteome</keyword>
<dbReference type="InterPro" id="IPR002328">
    <property type="entry name" value="ADH_Zn_CS"/>
</dbReference>
<evidence type="ECO:0000313" key="10">
    <source>
        <dbReference type="Proteomes" id="UP000319424"/>
    </source>
</evidence>
<dbReference type="InterPro" id="IPR050129">
    <property type="entry name" value="Zn_alcohol_dh"/>
</dbReference>
<comment type="caution">
    <text evidence="7">The sequence shown here is derived from an EMBL/GenBank/DDBJ whole genome shotgun (WGS) entry which is preliminary data.</text>
</comment>
<dbReference type="OrthoDB" id="9769198at2"/>
<comment type="similarity">
    <text evidence="4">Belongs to the zinc-containing alcohol dehydrogenase family.</text>
</comment>
<feature type="domain" description="Alcohol dehydrogenase-like C-terminal" evidence="5">
    <location>
        <begin position="172"/>
        <end position="294"/>
    </location>
</feature>
<dbReference type="Proteomes" id="UP000319424">
    <property type="component" value="Unassembled WGS sequence"/>
</dbReference>
<dbReference type="EMBL" id="VJXW01000009">
    <property type="protein sequence ID" value="TRW25520.1"/>
    <property type="molecule type" value="Genomic_DNA"/>
</dbReference>
<reference evidence="8 10" key="3">
    <citation type="submission" date="2019-07" db="EMBL/GenBank/DDBJ databases">
        <title>Criibacterium bergeronii gen. nov., sp. nov. isolated from human clinical samples.</title>
        <authorList>
            <person name="Maheux A.F."/>
            <person name="Boudreau D.K."/>
            <person name="Berube E."/>
            <person name="Brodeur S."/>
            <person name="Bernard K.A."/>
            <person name="Abed J.Y."/>
            <person name="Ducrey E."/>
            <person name="Guay E.F."/>
            <person name="Raymond F."/>
            <person name="Corbeil J."/>
            <person name="Domingo M.-C."/>
            <person name="Roy P.H."/>
            <person name="Boissinot M."/>
            <person name="Tocheva E.I."/>
            <person name="Omar R.F."/>
        </authorList>
    </citation>
    <scope>NUCLEOTIDE SEQUENCE [LARGE SCALE GENOMIC DNA]</scope>
    <source>
        <strain evidence="8 10">CCRI-24246</strain>
    </source>
</reference>
<dbReference type="PANTHER" id="PTHR43401">
    <property type="entry name" value="L-THREONINE 3-DEHYDROGENASE"/>
    <property type="match status" value="1"/>
</dbReference>
<dbReference type="CDD" id="cd08236">
    <property type="entry name" value="sugar_DH"/>
    <property type="match status" value="1"/>
</dbReference>
<accession>A0A371IKN2</accession>
<dbReference type="InterPro" id="IPR013154">
    <property type="entry name" value="ADH-like_N"/>
</dbReference>
<dbReference type="GO" id="GO:0008270">
    <property type="term" value="F:zinc ion binding"/>
    <property type="evidence" value="ECO:0007669"/>
    <property type="project" value="InterPro"/>
</dbReference>
<dbReference type="GO" id="GO:0016491">
    <property type="term" value="F:oxidoreductase activity"/>
    <property type="evidence" value="ECO:0007669"/>
    <property type="project" value="UniProtKB-KW"/>
</dbReference>
<dbReference type="STRING" id="1871336.BBG48_09335"/>
<proteinExistence type="inferred from homology"/>
<dbReference type="InterPro" id="IPR036291">
    <property type="entry name" value="NAD(P)-bd_dom_sf"/>
</dbReference>
<dbReference type="PANTHER" id="PTHR43401:SF2">
    <property type="entry name" value="L-THREONINE 3-DEHYDROGENASE"/>
    <property type="match status" value="1"/>
</dbReference>
<dbReference type="RefSeq" id="WP_068912874.1">
    <property type="nucleotide sequence ID" value="NZ_MBEW02000014.1"/>
</dbReference>
<dbReference type="Pfam" id="PF00107">
    <property type="entry name" value="ADH_zinc_N"/>
    <property type="match status" value="1"/>
</dbReference>
<sequence>MKAWILEDIGKINYVEDAPLPAIKENEVLVKVKAVGICGSDIPRVFQNGAHKMPLIIGHEFSGQVEKIGIKVNNKWQNKRVGIFPLMPCMECSACKAKKYEMCSNYNYLGSRTNGAFAEYVAVPEWNLIEIPDNVSFEQAAMLEPMAVAVHAMRRLDFNEDMSVAISGLGTIGQLLTMFLLEKGIKNLYAIGNKKLQKDSVLSLGLPEENYYDYTLGNPYDWIFGKTNGKLLNAYFDCVGKNETFATGLKLAGNEAQICIVGNPYTDINIPKELHWGILKKQLRITGTWNSSFYGESDDVISDDWKYVIYRLSKNLIHPENLITHRFPLGELESGLKIMNYKLDEYIKILVIQ</sequence>
<evidence type="ECO:0000259" key="6">
    <source>
        <dbReference type="Pfam" id="PF08240"/>
    </source>
</evidence>
<feature type="domain" description="Alcohol dehydrogenase-like N-terminal" evidence="6">
    <location>
        <begin position="25"/>
        <end position="133"/>
    </location>
</feature>